<keyword evidence="5" id="KW-1185">Reference proteome</keyword>
<dbReference type="PROSITE" id="PS50102">
    <property type="entry name" value="RRM"/>
    <property type="match status" value="1"/>
</dbReference>
<dbReference type="Gene3D" id="3.30.70.330">
    <property type="match status" value="2"/>
</dbReference>
<keyword evidence="1" id="KW-0694">RNA-binding</keyword>
<dbReference type="EMBL" id="LFYR01000930">
    <property type="protein sequence ID" value="KMZ67118.1"/>
    <property type="molecule type" value="Genomic_DNA"/>
</dbReference>
<dbReference type="STRING" id="29655.A0A0K9PDK8"/>
<dbReference type="InterPro" id="IPR012921">
    <property type="entry name" value="SPOC_C"/>
</dbReference>
<feature type="region of interest" description="Disordered" evidence="2">
    <location>
        <begin position="1"/>
        <end position="44"/>
    </location>
</feature>
<dbReference type="InterPro" id="IPR035979">
    <property type="entry name" value="RBD_domain_sf"/>
</dbReference>
<name>A0A0K9PDK8_ZOSMR</name>
<accession>A0A0K9PDK8</accession>
<reference evidence="5" key="1">
    <citation type="journal article" date="2016" name="Nature">
        <title>The genome of the seagrass Zostera marina reveals angiosperm adaptation to the sea.</title>
        <authorList>
            <person name="Olsen J.L."/>
            <person name="Rouze P."/>
            <person name="Verhelst B."/>
            <person name="Lin Y.-C."/>
            <person name="Bayer T."/>
            <person name="Collen J."/>
            <person name="Dattolo E."/>
            <person name="De Paoli E."/>
            <person name="Dittami S."/>
            <person name="Maumus F."/>
            <person name="Michel G."/>
            <person name="Kersting A."/>
            <person name="Lauritano C."/>
            <person name="Lohaus R."/>
            <person name="Toepel M."/>
            <person name="Tonon T."/>
            <person name="Vanneste K."/>
            <person name="Amirebrahimi M."/>
            <person name="Brakel J."/>
            <person name="Bostroem C."/>
            <person name="Chovatia M."/>
            <person name="Grimwood J."/>
            <person name="Jenkins J.W."/>
            <person name="Jueterbock A."/>
            <person name="Mraz A."/>
            <person name="Stam W.T."/>
            <person name="Tice H."/>
            <person name="Bornberg-Bauer E."/>
            <person name="Green P.J."/>
            <person name="Pearson G.A."/>
            <person name="Procaccini G."/>
            <person name="Duarte C.M."/>
            <person name="Schmutz J."/>
            <person name="Reusch T.B.H."/>
            <person name="Van de Peer Y."/>
        </authorList>
    </citation>
    <scope>NUCLEOTIDE SEQUENCE [LARGE SCALE GENOMIC DNA]</scope>
    <source>
        <strain evidence="5">cv. Finnish</strain>
    </source>
</reference>
<dbReference type="InterPro" id="IPR000504">
    <property type="entry name" value="RRM_dom"/>
</dbReference>
<dbReference type="Pfam" id="PF07744">
    <property type="entry name" value="SPOC"/>
    <property type="match status" value="1"/>
</dbReference>
<dbReference type="CDD" id="cd00590">
    <property type="entry name" value="RRM_SF"/>
    <property type="match status" value="3"/>
</dbReference>
<dbReference type="SMART" id="SM00360">
    <property type="entry name" value="RRM"/>
    <property type="match status" value="2"/>
</dbReference>
<dbReference type="PANTHER" id="PTHR21494:SF2">
    <property type="entry name" value="NUCLEIC ACID BINDING PROTEIN"/>
    <property type="match status" value="1"/>
</dbReference>
<evidence type="ECO:0000259" key="3">
    <source>
        <dbReference type="PROSITE" id="PS50102"/>
    </source>
</evidence>
<dbReference type="Pfam" id="PF00076">
    <property type="entry name" value="RRM_1"/>
    <property type="match status" value="1"/>
</dbReference>
<gene>
    <name evidence="4" type="ORF">ZOSMA_278G00040</name>
</gene>
<dbReference type="OMA" id="HKEMESN"/>
<dbReference type="InterPro" id="IPR052586">
    <property type="entry name" value="ASCC2"/>
</dbReference>
<dbReference type="GO" id="GO:0043130">
    <property type="term" value="F:ubiquitin binding"/>
    <property type="evidence" value="ECO:0000318"/>
    <property type="project" value="GO_Central"/>
</dbReference>
<dbReference type="CDD" id="cd21546">
    <property type="entry name" value="SPOC_FPA-like"/>
    <property type="match status" value="1"/>
</dbReference>
<dbReference type="OrthoDB" id="5577209at2759"/>
<evidence type="ECO:0000313" key="5">
    <source>
        <dbReference type="Proteomes" id="UP000036987"/>
    </source>
</evidence>
<dbReference type="Proteomes" id="UP000036987">
    <property type="component" value="Unassembled WGS sequence"/>
</dbReference>
<sequence length="1329" mass="147649">MASTEQPLKKRRIFQGSSSPPALPDGHSSFPPLQTSQVDLSKNPTRKEEIKNLYECYKRIRSCMSNKNIDNVTDCEKVYNSFIASSRGCTSAQRIAADHIAQYASFCPTALDAAANASIDMHNWSLPVVMEGEDGNSVAYQTVKACIFGLVEISLTASSKAATSSVLQGICSTVHMNVFKFFTSSLMGNDDYRLSADEIAKLFGTTDSFSELKQEPLEQDESILTRLFKYRVFGFLRIFICCPRSSLASFFELLNGTHSDDQSCAEYFLRQITSHIITDDIRQVLDKTDELGLFFKDEVESTVEGKQSNCETPTSDVDNMNGTKSHIPSSLMKMLIVRDPSLSCWMHVKYKKLCKTVGSLTSSELLSTLERIFASLSSDFKEDNDDSNFDSLELISHPYMFHRSSKRRDSSSDLSGEDDLSGVPDVSITDGLHINSEGGFSGQLEKSSTMLLPCEINDQTINDGLDSVNEFISSKDNLENVNSDVRMDPEFCKTKFLKSTSTFAVDTFPSSTNFAMDHQTDWYYDRDAAAVDVFSASKLLWLGPINSDLHEAEIRLQFEDFGFLEKFSFFPANNFALIEYRNIMDSVRAREYMQGSSRWGGYLNVKFVDIGLGSRGVVHGTSVGDSCYVYVGKIFNQRAKDELLFDLSRVVARPPVMITELTSANALLLEFVTSEAATITMTHIRRKRNEIRYGAYQKKSSFSNASRKDKPSYCQLLVRHIDMSVSDEELISVFSGFGDLSGCKFMRQIGCCLMNFRSFQEAERAKSRLDGARFGPSCIRVEIMTDSPANVSSSPSQNLQDSSTDISKLRYSLSSLFASLCTKYNIVQTSGTNENHKRKYHSSSVADHEQFAANTLFINFSDTLVPAFNDDELMEICSIAVGNVGSVIRLIHPNLNASCCFIEFSSKDAAMTAYNNIMKCPEVPELHFQIEFRNPSNVFYHNNGHLSSGLLPASDGSSYSSDSKHGNLHSMEFQRKKENMSDLISPRMKVETFGTESQNAHFFQSNWVGSNAIESSEPIGKGKEGHVISHGTDPVWQYRKPETELQMLGSGSLLRPPPSARHGGAVMSLPQPIQTSFIAPPFANVTNSWSGMAPNNNVYNPQCAPVPFIPSSITPLSQLQGNSIPSFEHTMAAPAISPPPLPMSRPPPIPPLPSGLPPLQPPPPKTHLEQFNLRGGDPSVSHRWVGVLCKSGVLYCTIYASRMNLDVCNYSCAVSEPADWPAKLDVTKRTDFRHVKTTFTSTPPHKREVCRLLPSSSSDHKGFHDFISYLKQRDCAGVIKIPAGTCRWPRLLFILPCSNAVCSLLSILPNESECLIALILPKEINPERM</sequence>
<feature type="compositionally biased region" description="Polar residues" evidence="2">
    <location>
        <begin position="31"/>
        <end position="43"/>
    </location>
</feature>
<evidence type="ECO:0000256" key="2">
    <source>
        <dbReference type="SAM" id="MobiDB-lite"/>
    </source>
</evidence>
<dbReference type="SUPFAM" id="SSF54928">
    <property type="entry name" value="RNA-binding domain, RBD"/>
    <property type="match status" value="1"/>
</dbReference>
<evidence type="ECO:0000256" key="1">
    <source>
        <dbReference type="PROSITE-ProRule" id="PRU00176"/>
    </source>
</evidence>
<comment type="caution">
    <text evidence="4">The sequence shown here is derived from an EMBL/GenBank/DDBJ whole genome shotgun (WGS) entry which is preliminary data.</text>
</comment>
<dbReference type="PANTHER" id="PTHR21494">
    <property type="entry name" value="ACTIVATING SIGNAL COINTEGRATOR 1 COMPLEX SUBUNIT 2 ASC-1 COMPLEX SUBUNIT P100"/>
    <property type="match status" value="1"/>
</dbReference>
<evidence type="ECO:0000313" key="4">
    <source>
        <dbReference type="EMBL" id="KMZ67118.1"/>
    </source>
</evidence>
<dbReference type="InterPro" id="IPR012677">
    <property type="entry name" value="Nucleotide-bd_a/b_plait_sf"/>
</dbReference>
<proteinExistence type="predicted"/>
<feature type="domain" description="RRM" evidence="3">
    <location>
        <begin position="714"/>
        <end position="786"/>
    </location>
</feature>
<organism evidence="4 5">
    <name type="scientific">Zostera marina</name>
    <name type="common">Eelgrass</name>
    <dbReference type="NCBI Taxonomy" id="29655"/>
    <lineage>
        <taxon>Eukaryota</taxon>
        <taxon>Viridiplantae</taxon>
        <taxon>Streptophyta</taxon>
        <taxon>Embryophyta</taxon>
        <taxon>Tracheophyta</taxon>
        <taxon>Spermatophyta</taxon>
        <taxon>Magnoliopsida</taxon>
        <taxon>Liliopsida</taxon>
        <taxon>Zosteraceae</taxon>
        <taxon>Zostera</taxon>
    </lineage>
</organism>
<protein>
    <recommendedName>
        <fullName evidence="3">RRM domain-containing protein</fullName>
    </recommendedName>
</protein>
<dbReference type="GO" id="GO:0003723">
    <property type="term" value="F:RNA binding"/>
    <property type="evidence" value="ECO:0007669"/>
    <property type="project" value="UniProtKB-UniRule"/>
</dbReference>